<organism evidence="17">
    <name type="scientific">Dermatophagoides farinae</name>
    <name type="common">American house dust mite</name>
    <dbReference type="NCBI Taxonomy" id="6954"/>
    <lineage>
        <taxon>Eukaryota</taxon>
        <taxon>Metazoa</taxon>
        <taxon>Ecdysozoa</taxon>
        <taxon>Arthropoda</taxon>
        <taxon>Chelicerata</taxon>
        <taxon>Arachnida</taxon>
        <taxon>Acari</taxon>
        <taxon>Acariformes</taxon>
        <taxon>Sarcoptiformes</taxon>
        <taxon>Astigmata</taxon>
        <taxon>Psoroptidia</taxon>
        <taxon>Analgoidea</taxon>
        <taxon>Pyroglyphidae</taxon>
        <taxon>Dermatophagoidinae</taxon>
        <taxon>Dermatophagoides</taxon>
    </lineage>
</organism>
<dbReference type="FunFam" id="3.40.50.300:FF:000074">
    <property type="entry name" value="Multidrug resistance-associated protein 5 isoform 1"/>
    <property type="match status" value="1"/>
</dbReference>
<dbReference type="InterPro" id="IPR003593">
    <property type="entry name" value="AAA+_ATPase"/>
</dbReference>
<comment type="caution">
    <text evidence="17">The sequence shown here is derived from an EMBL/GenBank/DDBJ whole genome shotgun (WGS) entry which is preliminary data.</text>
</comment>
<dbReference type="InterPro" id="IPR050173">
    <property type="entry name" value="ABC_transporter_C-like"/>
</dbReference>
<accession>A0A9D4SEH8</accession>
<feature type="transmembrane region" description="Helical" evidence="14">
    <location>
        <begin position="442"/>
        <end position="464"/>
    </location>
</feature>
<feature type="region of interest" description="Disordered" evidence="13">
    <location>
        <begin position="667"/>
        <end position="725"/>
    </location>
</feature>
<protein>
    <recommendedName>
        <fullName evidence="11">ABC-type glutathione-S-conjugate transporter</fullName>
        <ecNumber evidence="11">7.6.2.3</ecNumber>
    </recommendedName>
</protein>
<comment type="catalytic activity">
    <reaction evidence="12">
        <text>leukotriene C4(in) + ATP + H2O = leukotriene C4(out) + ADP + phosphate + H(+)</text>
        <dbReference type="Rhea" id="RHEA:38963"/>
        <dbReference type="ChEBI" id="CHEBI:15377"/>
        <dbReference type="ChEBI" id="CHEBI:15378"/>
        <dbReference type="ChEBI" id="CHEBI:30616"/>
        <dbReference type="ChEBI" id="CHEBI:43474"/>
        <dbReference type="ChEBI" id="CHEBI:57973"/>
        <dbReference type="ChEBI" id="CHEBI:456216"/>
    </reaction>
    <physiologicalReaction direction="left-to-right" evidence="12">
        <dbReference type="Rhea" id="RHEA:38964"/>
    </physiologicalReaction>
</comment>
<feature type="transmembrane region" description="Helical" evidence="14">
    <location>
        <begin position="596"/>
        <end position="618"/>
    </location>
</feature>
<dbReference type="InterPro" id="IPR027417">
    <property type="entry name" value="P-loop_NTPase"/>
</dbReference>
<dbReference type="PANTHER" id="PTHR24223">
    <property type="entry name" value="ATP-BINDING CASSETTE SUB-FAMILY C"/>
    <property type="match status" value="1"/>
</dbReference>
<keyword evidence="9 14" id="KW-1133">Transmembrane helix</keyword>
<comment type="similarity">
    <text evidence="2">Belongs to the ABC transporter superfamily. ABCC family. Conjugate transporter (TC 3.A.1.208) subfamily.</text>
</comment>
<evidence type="ECO:0000256" key="11">
    <source>
        <dbReference type="ARBA" id="ARBA00024220"/>
    </source>
</evidence>
<feature type="transmembrane region" description="Helical" evidence="14">
    <location>
        <begin position="1161"/>
        <end position="1181"/>
    </location>
</feature>
<feature type="domain" description="ABC transmembrane type-1" evidence="16">
    <location>
        <begin position="333"/>
        <end position="613"/>
    </location>
</feature>
<dbReference type="GO" id="GO:0000323">
    <property type="term" value="C:lytic vacuole"/>
    <property type="evidence" value="ECO:0007669"/>
    <property type="project" value="UniProtKB-ARBA"/>
</dbReference>
<dbReference type="FunFam" id="1.20.1560.10:FF:000020">
    <property type="entry name" value="ABC metal ion transporter"/>
    <property type="match status" value="1"/>
</dbReference>
<dbReference type="InterPro" id="IPR036640">
    <property type="entry name" value="ABC1_TM_sf"/>
</dbReference>
<feature type="transmembrane region" description="Helical" evidence="14">
    <location>
        <begin position="81"/>
        <end position="99"/>
    </location>
</feature>
<reference evidence="17" key="1">
    <citation type="submission" date="2020-06" db="EMBL/GenBank/DDBJ databases">
        <authorList>
            <person name="Ji K."/>
            <person name="Li J."/>
        </authorList>
    </citation>
    <scope>NUCLEOTIDE SEQUENCE</scope>
    <source>
        <strain evidence="17">JKM2019</strain>
        <tissue evidence="17">Whole body</tissue>
    </source>
</reference>
<evidence type="ECO:0000256" key="2">
    <source>
        <dbReference type="ARBA" id="ARBA00009726"/>
    </source>
</evidence>
<dbReference type="CDD" id="cd03250">
    <property type="entry name" value="ABCC_MRP_domain1"/>
    <property type="match status" value="1"/>
</dbReference>
<feature type="transmembrane region" description="Helical" evidence="14">
    <location>
        <begin position="1011"/>
        <end position="1030"/>
    </location>
</feature>
<dbReference type="CDD" id="cd18603">
    <property type="entry name" value="ABC_6TM_MRP1_2_3_6_D2_like"/>
    <property type="match status" value="1"/>
</dbReference>
<keyword evidence="8" id="KW-0067">ATP-binding</keyword>
<dbReference type="Pfam" id="PF00005">
    <property type="entry name" value="ABC_tran"/>
    <property type="match status" value="2"/>
</dbReference>
<evidence type="ECO:0000259" key="16">
    <source>
        <dbReference type="PROSITE" id="PS50929"/>
    </source>
</evidence>
<evidence type="ECO:0000256" key="7">
    <source>
        <dbReference type="ARBA" id="ARBA00022741"/>
    </source>
</evidence>
<feature type="transmembrane region" description="Helical" evidence="14">
    <location>
        <begin position="1138"/>
        <end position="1155"/>
    </location>
</feature>
<dbReference type="CDD" id="cd03244">
    <property type="entry name" value="ABCC_MRP_domain2"/>
    <property type="match status" value="1"/>
</dbReference>
<evidence type="ECO:0000256" key="13">
    <source>
        <dbReference type="SAM" id="MobiDB-lite"/>
    </source>
</evidence>
<dbReference type="PROSITE" id="PS50929">
    <property type="entry name" value="ABC_TM1F"/>
    <property type="match status" value="2"/>
</dbReference>
<dbReference type="CDD" id="cd18595">
    <property type="entry name" value="ABC_6TM_MRP1_2_3_6_D1_like"/>
    <property type="match status" value="1"/>
</dbReference>
<dbReference type="Gene3D" id="3.40.50.300">
    <property type="entry name" value="P-loop containing nucleotide triphosphate hydrolases"/>
    <property type="match status" value="2"/>
</dbReference>
<feature type="transmembrane region" description="Helical" evidence="14">
    <location>
        <begin position="328"/>
        <end position="346"/>
    </location>
</feature>
<dbReference type="GO" id="GO:0005774">
    <property type="term" value="C:vacuolar membrane"/>
    <property type="evidence" value="ECO:0007669"/>
    <property type="project" value="UniProtKB-SubCell"/>
</dbReference>
<feature type="transmembrane region" description="Helical" evidence="14">
    <location>
        <begin position="470"/>
        <end position="488"/>
    </location>
</feature>
<evidence type="ECO:0000256" key="8">
    <source>
        <dbReference type="ARBA" id="ARBA00022840"/>
    </source>
</evidence>
<evidence type="ECO:0000256" key="9">
    <source>
        <dbReference type="ARBA" id="ARBA00022989"/>
    </source>
</evidence>
<keyword evidence="7" id="KW-0547">Nucleotide-binding</keyword>
<dbReference type="PANTHER" id="PTHR24223:SF443">
    <property type="entry name" value="MULTIDRUG-RESISTANCE LIKE PROTEIN 1, ISOFORM I"/>
    <property type="match status" value="1"/>
</dbReference>
<name>A0A9D4SEH8_DERFA</name>
<evidence type="ECO:0000256" key="10">
    <source>
        <dbReference type="ARBA" id="ARBA00023136"/>
    </source>
</evidence>
<dbReference type="FunFam" id="3.40.50.300:FF:000997">
    <property type="entry name" value="Multidrug resistance-associated protein 1"/>
    <property type="match status" value="1"/>
</dbReference>
<dbReference type="InterPro" id="IPR017871">
    <property type="entry name" value="ABC_transporter-like_CS"/>
</dbReference>
<dbReference type="FunFam" id="1.20.1560.10:FF:000001">
    <property type="entry name" value="ATP-binding cassette subfamily C member 1"/>
    <property type="match status" value="1"/>
</dbReference>
<keyword evidence="5 14" id="KW-0812">Transmembrane</keyword>
<feature type="transmembrane region" description="Helical" evidence="14">
    <location>
        <begin position="366"/>
        <end position="390"/>
    </location>
</feature>
<keyword evidence="6" id="KW-0677">Repeat</keyword>
<evidence type="ECO:0000259" key="15">
    <source>
        <dbReference type="PROSITE" id="PS50893"/>
    </source>
</evidence>
<feature type="domain" description="ABC transmembrane type-1" evidence="16">
    <location>
        <begin position="1029"/>
        <end position="1303"/>
    </location>
</feature>
<feature type="transmembrane region" description="Helical" evidence="14">
    <location>
        <begin position="1060"/>
        <end position="1084"/>
    </location>
</feature>
<evidence type="ECO:0000256" key="1">
    <source>
        <dbReference type="ARBA" id="ARBA00004128"/>
    </source>
</evidence>
<evidence type="ECO:0000256" key="5">
    <source>
        <dbReference type="ARBA" id="ARBA00022692"/>
    </source>
</evidence>
<feature type="transmembrane region" description="Helical" evidence="14">
    <location>
        <begin position="1248"/>
        <end position="1268"/>
    </location>
</feature>
<feature type="transmembrane region" description="Helical" evidence="14">
    <location>
        <begin position="190"/>
        <end position="209"/>
    </location>
</feature>
<feature type="transmembrane region" description="Helical" evidence="14">
    <location>
        <begin position="150"/>
        <end position="170"/>
    </location>
</feature>
<proteinExistence type="inferred from homology"/>
<feature type="domain" description="ABC transporter" evidence="15">
    <location>
        <begin position="1340"/>
        <end position="1574"/>
    </location>
</feature>
<evidence type="ECO:0000256" key="3">
    <source>
        <dbReference type="ARBA" id="ARBA00022448"/>
    </source>
</evidence>
<reference evidence="17" key="2">
    <citation type="journal article" date="2021" name="World Allergy Organ. J.">
        <title>Chromosome-level assembly of Dermatophagoides farinae genome and transcriptome reveals two novel allergens Der f 37 and Der f 39.</title>
        <authorList>
            <person name="Chen J."/>
            <person name="Cai Z."/>
            <person name="Fan D."/>
            <person name="Hu J."/>
            <person name="Hou Y."/>
            <person name="He Y."/>
            <person name="Zhang Z."/>
            <person name="Zhao Z."/>
            <person name="Gao P."/>
            <person name="Hu W."/>
            <person name="Sun J."/>
            <person name="Li J."/>
            <person name="Ji K."/>
        </authorList>
    </citation>
    <scope>NUCLEOTIDE SEQUENCE</scope>
    <source>
        <strain evidence="17">JKM2019</strain>
    </source>
</reference>
<evidence type="ECO:0000256" key="6">
    <source>
        <dbReference type="ARBA" id="ARBA00022737"/>
    </source>
</evidence>
<evidence type="ECO:0000313" key="17">
    <source>
        <dbReference type="EMBL" id="KAH7639097.1"/>
    </source>
</evidence>
<feature type="compositionally biased region" description="Low complexity" evidence="13">
    <location>
        <begin position="713"/>
        <end position="722"/>
    </location>
</feature>
<keyword evidence="4" id="KW-0926">Vacuole</keyword>
<evidence type="ECO:0000256" key="14">
    <source>
        <dbReference type="SAM" id="Phobius"/>
    </source>
</evidence>
<dbReference type="EMBL" id="SDOV01000007">
    <property type="protein sequence ID" value="KAH7639097.1"/>
    <property type="molecule type" value="Genomic_DNA"/>
</dbReference>
<dbReference type="PROSITE" id="PS50893">
    <property type="entry name" value="ABC_TRANSPORTER_2"/>
    <property type="match status" value="2"/>
</dbReference>
<dbReference type="SMART" id="SM00382">
    <property type="entry name" value="AAA"/>
    <property type="match status" value="2"/>
</dbReference>
<evidence type="ECO:0000256" key="4">
    <source>
        <dbReference type="ARBA" id="ARBA00022554"/>
    </source>
</evidence>
<dbReference type="GO" id="GO:0005524">
    <property type="term" value="F:ATP binding"/>
    <property type="evidence" value="ECO:0007669"/>
    <property type="project" value="UniProtKB-KW"/>
</dbReference>
<keyword evidence="10 14" id="KW-0472">Membrane</keyword>
<dbReference type="EC" id="7.6.2.3" evidence="11"/>
<dbReference type="SUPFAM" id="SSF90123">
    <property type="entry name" value="ABC transporter transmembrane region"/>
    <property type="match status" value="2"/>
</dbReference>
<keyword evidence="3" id="KW-0813">Transport</keyword>
<sequence length="1589" mass="182471">MINTTDSLWYSYCGSKSIWDNQISWTTEQPRLTLCFRKTILVWLPAIYLTILLPILIRTLKLMPQSSYGKQIQFKWNNYNSIRMALAIALLMFCIIDLLLTINDYNHPTLANQKFTADIINAVIRLLFSIILFTLFWSMVKRNVHTSAIIWSYLGIQSLSLLLEFISIIMDRYRHQQQSFWHLDSTMVDTIILLINYLLTFSLFIQSFISDPEAKKTIEETTKIDIEQEKPLAKMTASFFSRLTFSWYSPLTYLGLKRPIILSDIWRIRRCDSSFYNYQLFQNKLEEFRQKHDDDMKKLHGNNPNVYNNETKRFKVNIIKVIWSTLKYYFIPGSLAKVFNDIFVFANPMVLKQLINFMNDDQQPLWHGYFFALLLFLVTSGQIFALNYYFNRMMLFGLRVRTQLIAAIYRKSLQLSNSSRSKFTTGQIVNLMAVDAQRSIDISAFINLLWSAPLQIIVALVLLWRELGVSVLGGFFFMIILIPINIYVTNISKRLQIKQMKLKDERVKAMNEILNGMKIIKLYSWERAFIQRIETIRSKELQNLKRINYISAFIQALLNLAPFLVSFITFAIYVCIDQQNRLTASKAFVSLSLFNILRFPLAMLPNLISLIIMTSVSVKRLNNFFSSTKLSIYIVRNEQTNNNGNDYCMILDNCSFSWFDRYEQANNSNNDDDKDNDKNVGQNKKKNQQNIKNNNNNNKKQKHDCEKNDQPYQQQQQQQQQQSKSFLREIQMKIKPKSFVAIVGAVGSGKSSLLQAILGNMELTNGTINIVKSKRIAYTSQEPWIQNNTVRDNILFNQPFNEQMYWNVIEACSLKHDLQVLPDGDQTEIGEKGINLSGGQKQRVSLARACYNDADIYLLDDPLSAVDSHVGKHIYEHVISSTTGLLRNKTRILVTNNLWLLPETDHIYVLRDGHIIESGSYQELMKNDNYFSNLIQQFSNNNANGDDDADYGQTISDVDKKQKKTRYYSLNDQNVNIDNGDRKKSTMTTSKLIEKEVAQIGQVKLLVYGRYLKAISITWGIIILINYGLVQLSNAGSGVWLSVWSAESEQNDDMEHSDTMYYLTIYGAIGLCQGLFSGLGWIALTKGIIKAATSLHNQMLYTIFRSMMSFFDVTPLGRILNRFSKDIDVCDTSLQMNFRIFISCLFSTLATLIIISMKIPIFLIIILPIVICFYLIQRLYISTARQLKRIESITKSPVYSHFSETLSGVGTIRAYSCMEQFITKNDDNSDINNSCNLAMFISNRWLSIRLEFIANFMVFFAAVFSIIYRQKMDSSSVGLILTYALNTIQNLNYLVRSTTDIETNIVSAERILEYTDLSVEADWDIDETAPPSDWPQKGRIEFIEYGTRYRPQLDLVLKKISAIIESGEKIGIVGRTGAGKSSLTLALFRLIEAANGCIRIDGIDISKIGLHQLRNRLTIIPQDPVLFSGTLRTNLDPFTSFTDDQIWHCLELAHLKQFAQSLDGHLEYEITESGSNLSVGQRQLVCLARALLRKTKILVLDEATASVDLETDSLIQRTIRQSFNDCTILTIAHRLNTIMDSDRILVLDDGHVAEFDTPDKLLANNDSIFYSMARSADDIAVSFSNHFCV</sequence>
<feature type="transmembrane region" description="Helical" evidence="14">
    <location>
        <begin position="547"/>
        <end position="576"/>
    </location>
</feature>
<dbReference type="SUPFAM" id="SSF52540">
    <property type="entry name" value="P-loop containing nucleoside triphosphate hydrolases"/>
    <property type="match status" value="2"/>
</dbReference>
<dbReference type="Proteomes" id="UP000828236">
    <property type="component" value="Unassembled WGS sequence"/>
</dbReference>
<feature type="domain" description="ABC transporter" evidence="15">
    <location>
        <begin position="712"/>
        <end position="937"/>
    </location>
</feature>
<comment type="subcellular location">
    <subcellularLocation>
        <location evidence="1">Vacuole membrane</location>
        <topology evidence="1">Multi-pass membrane protein</topology>
    </subcellularLocation>
</comment>
<dbReference type="InterPro" id="IPR003439">
    <property type="entry name" value="ABC_transporter-like_ATP-bd"/>
</dbReference>
<feature type="compositionally biased region" description="Low complexity" evidence="13">
    <location>
        <begin position="688"/>
        <end position="698"/>
    </location>
</feature>
<feature type="transmembrane region" description="Helical" evidence="14">
    <location>
        <begin position="40"/>
        <end position="60"/>
    </location>
</feature>
<dbReference type="InterPro" id="IPR011527">
    <property type="entry name" value="ABC1_TM_dom"/>
</dbReference>
<feature type="transmembrane region" description="Helical" evidence="14">
    <location>
        <begin position="119"/>
        <end position="138"/>
    </location>
</feature>
<evidence type="ECO:0000256" key="12">
    <source>
        <dbReference type="ARBA" id="ARBA00047523"/>
    </source>
</evidence>
<dbReference type="Gene3D" id="1.20.1560.10">
    <property type="entry name" value="ABC transporter type 1, transmembrane domain"/>
    <property type="match status" value="2"/>
</dbReference>
<dbReference type="GO" id="GO:0016887">
    <property type="term" value="F:ATP hydrolysis activity"/>
    <property type="evidence" value="ECO:0007669"/>
    <property type="project" value="InterPro"/>
</dbReference>
<dbReference type="Pfam" id="PF00664">
    <property type="entry name" value="ABC_membrane"/>
    <property type="match status" value="2"/>
</dbReference>
<dbReference type="GO" id="GO:0015431">
    <property type="term" value="F:ABC-type glutathione S-conjugate transporter activity"/>
    <property type="evidence" value="ECO:0007669"/>
    <property type="project" value="UniProtKB-EC"/>
</dbReference>
<dbReference type="PROSITE" id="PS00211">
    <property type="entry name" value="ABC_TRANSPORTER_1"/>
    <property type="match status" value="1"/>
</dbReference>
<gene>
    <name evidence="17" type="ORF">HUG17_3130</name>
</gene>